<reference evidence="2" key="2">
    <citation type="journal article" date="2021" name="PeerJ">
        <title>Extensive microbial diversity within the chicken gut microbiome revealed by metagenomics and culture.</title>
        <authorList>
            <person name="Gilroy R."/>
            <person name="Ravi A."/>
            <person name="Getino M."/>
            <person name="Pursley I."/>
            <person name="Horton D.L."/>
            <person name="Alikhan N.F."/>
            <person name="Baker D."/>
            <person name="Gharbi K."/>
            <person name="Hall N."/>
            <person name="Watson M."/>
            <person name="Adriaenssens E.M."/>
            <person name="Foster-Nyarko E."/>
            <person name="Jarju S."/>
            <person name="Secka A."/>
            <person name="Antonio M."/>
            <person name="Oren A."/>
            <person name="Chaudhuri R.R."/>
            <person name="La Ragione R."/>
            <person name="Hildebrand F."/>
            <person name="Pallen M.J."/>
        </authorList>
    </citation>
    <scope>NUCLEOTIDE SEQUENCE</scope>
    <source>
        <strain evidence="2">13361</strain>
    </source>
</reference>
<dbReference type="Proteomes" id="UP000886796">
    <property type="component" value="Unassembled WGS sequence"/>
</dbReference>
<dbReference type="InterPro" id="IPR025648">
    <property type="entry name" value="DUF4358"/>
</dbReference>
<dbReference type="EMBL" id="DVFK01000058">
    <property type="protein sequence ID" value="HIQ67647.1"/>
    <property type="molecule type" value="Genomic_DNA"/>
</dbReference>
<name>A0A9D0Z253_9FIRM</name>
<gene>
    <name evidence="2" type="ORF">IAB74_03950</name>
</gene>
<comment type="caution">
    <text evidence="2">The sequence shown here is derived from an EMBL/GenBank/DDBJ whole genome shotgun (WGS) entry which is preliminary data.</text>
</comment>
<evidence type="ECO:0000313" key="2">
    <source>
        <dbReference type="EMBL" id="HIQ67647.1"/>
    </source>
</evidence>
<feature type="chain" id="PRO_5038494477" evidence="1">
    <location>
        <begin position="24"/>
        <end position="158"/>
    </location>
</feature>
<proteinExistence type="predicted"/>
<protein>
    <submittedName>
        <fullName evidence="2">DUF4358 domain-containing protein</fullName>
    </submittedName>
</protein>
<accession>A0A9D0Z253</accession>
<evidence type="ECO:0000313" key="3">
    <source>
        <dbReference type="Proteomes" id="UP000886796"/>
    </source>
</evidence>
<evidence type="ECO:0000256" key="1">
    <source>
        <dbReference type="SAM" id="SignalP"/>
    </source>
</evidence>
<keyword evidence="1" id="KW-0732">Signal</keyword>
<dbReference type="Pfam" id="PF14270">
    <property type="entry name" value="DUF4358"/>
    <property type="match status" value="1"/>
</dbReference>
<sequence length="158" mass="17138">MKKTLSILLAAVLILGLAGCGKKNEEAAVTMDLQQVYAGFGETLPEMTMMSDDMMLNFCGINRSDCKQAVVSVSSDGLRADEIWLLEANDAETAENLVKLANTRIERKGEESITYSPEQYEIVQKAEIIRTGNYVALIVSPDVDALAAQFRTAAGLEG</sequence>
<dbReference type="PROSITE" id="PS51257">
    <property type="entry name" value="PROKAR_LIPOPROTEIN"/>
    <property type="match status" value="1"/>
</dbReference>
<reference evidence="2" key="1">
    <citation type="submission" date="2020-10" db="EMBL/GenBank/DDBJ databases">
        <authorList>
            <person name="Gilroy R."/>
        </authorList>
    </citation>
    <scope>NUCLEOTIDE SEQUENCE</scope>
    <source>
        <strain evidence="2">13361</strain>
    </source>
</reference>
<organism evidence="2 3">
    <name type="scientific">Candidatus Faecousia excrementigallinarum</name>
    <dbReference type="NCBI Taxonomy" id="2840806"/>
    <lineage>
        <taxon>Bacteria</taxon>
        <taxon>Bacillati</taxon>
        <taxon>Bacillota</taxon>
        <taxon>Clostridia</taxon>
        <taxon>Eubacteriales</taxon>
        <taxon>Oscillospiraceae</taxon>
        <taxon>Faecousia</taxon>
    </lineage>
</organism>
<dbReference type="AlphaFoldDB" id="A0A9D0Z253"/>
<feature type="signal peptide" evidence="1">
    <location>
        <begin position="1"/>
        <end position="23"/>
    </location>
</feature>